<evidence type="ECO:0000313" key="11">
    <source>
        <dbReference type="Proteomes" id="UP000816034"/>
    </source>
</evidence>
<evidence type="ECO:0000256" key="7">
    <source>
        <dbReference type="SAM" id="Coils"/>
    </source>
</evidence>
<evidence type="ECO:0000256" key="5">
    <source>
        <dbReference type="ARBA" id="ARBA00023054"/>
    </source>
</evidence>
<feature type="coiled-coil region" evidence="7">
    <location>
        <begin position="461"/>
        <end position="491"/>
    </location>
</feature>
<evidence type="ECO:0000256" key="6">
    <source>
        <dbReference type="PROSITE-ProRule" id="PRU00283"/>
    </source>
</evidence>
<keyword evidence="5 7" id="KW-0175">Coiled coil</keyword>
<feature type="domain" description="Kinesin motor" evidence="9">
    <location>
        <begin position="120"/>
        <end position="448"/>
    </location>
</feature>
<feature type="compositionally biased region" description="Polar residues" evidence="8">
    <location>
        <begin position="1"/>
        <end position="15"/>
    </location>
</feature>
<name>A0AA88GHU2_NAELO</name>
<dbReference type="GO" id="GO:0007052">
    <property type="term" value="P:mitotic spindle organization"/>
    <property type="evidence" value="ECO:0007669"/>
    <property type="project" value="TreeGrafter"/>
</dbReference>
<comment type="caution">
    <text evidence="10">The sequence shown here is derived from an EMBL/GenBank/DDBJ whole genome shotgun (WGS) entry which is preliminary data.</text>
</comment>
<dbReference type="GO" id="GO:0003777">
    <property type="term" value="F:microtubule motor activity"/>
    <property type="evidence" value="ECO:0007669"/>
    <property type="project" value="InterPro"/>
</dbReference>
<accession>A0AA88GHU2</accession>
<dbReference type="InterPro" id="IPR027640">
    <property type="entry name" value="Kinesin-like_fam"/>
</dbReference>
<proteinExistence type="inferred from homology"/>
<evidence type="ECO:0000259" key="9">
    <source>
        <dbReference type="PROSITE" id="PS50067"/>
    </source>
</evidence>
<comment type="subcellular location">
    <subcellularLocation>
        <location evidence="1">Cytoplasm</location>
    </subcellularLocation>
</comment>
<keyword evidence="11" id="KW-1185">Reference proteome</keyword>
<dbReference type="RefSeq" id="XP_044546105.1">
    <property type="nucleotide sequence ID" value="XM_044698017.1"/>
</dbReference>
<dbReference type="PANTHER" id="PTHR47969:SF15">
    <property type="entry name" value="CHROMOSOME-ASSOCIATED KINESIN KIF4A-RELATED"/>
    <property type="match status" value="1"/>
</dbReference>
<evidence type="ECO:0000256" key="4">
    <source>
        <dbReference type="ARBA" id="ARBA00022840"/>
    </source>
</evidence>
<evidence type="ECO:0000256" key="1">
    <source>
        <dbReference type="ARBA" id="ARBA00004496"/>
    </source>
</evidence>
<dbReference type="PRINTS" id="PR00380">
    <property type="entry name" value="KINESINHEAVY"/>
</dbReference>
<dbReference type="GO" id="GO:0005737">
    <property type="term" value="C:cytoplasm"/>
    <property type="evidence" value="ECO:0007669"/>
    <property type="project" value="UniProtKB-SubCell"/>
</dbReference>
<sequence length="505" mass="56667">MPQTKVPTETVSSSSKENKVKASKGADAGKKGGAMLSKEDKKKGEPTPKKKRVENDTKVVQVKTKPSPSEVASNEHDQPKAKNNSELESKNVHSVNVETNVNSNNNNANSTEEKNEDETDIKVIVRARPLNQRELSLKSSSCLTLSETERKITMIRKDKENKTFYFDNVFGENSTQKQIYEASGAKVLERFILGYNACIFAYGQTSSGKTYTMEGIKGNEQQEGIMTRFVRDLFQYVTKQEKKIDITIKASYCEIYNEGINDLLSNGMGKHKYEIREDKIKGTYITNIIERPIESEKELNEILEEGSKHRTVAETKMNEMSSRSHAILTIHMEQIDKGDEEGFSLRTNKISLVDLAGSERASSTEATGDRLKEGAKINLSLSNLGNVINALVKGTSFVPYRSSCLTRLLKDSLGGNSYTLMISCISPAEVNAEESLSTLYFADRAKQIKNRLKISRGDPRLEKINELLENEKRLKARIEELEKKVAYCEKHHGTEEKKKGCCTIM</sequence>
<dbReference type="PANTHER" id="PTHR47969">
    <property type="entry name" value="CHROMOSOME-ASSOCIATED KINESIN KIF4A-RELATED"/>
    <property type="match status" value="1"/>
</dbReference>
<dbReference type="GO" id="GO:0051231">
    <property type="term" value="P:spindle elongation"/>
    <property type="evidence" value="ECO:0007669"/>
    <property type="project" value="TreeGrafter"/>
</dbReference>
<dbReference type="Gene3D" id="3.40.850.10">
    <property type="entry name" value="Kinesin motor domain"/>
    <property type="match status" value="1"/>
</dbReference>
<feature type="compositionally biased region" description="Basic and acidic residues" evidence="8">
    <location>
        <begin position="73"/>
        <end position="91"/>
    </location>
</feature>
<evidence type="ECO:0000256" key="2">
    <source>
        <dbReference type="ARBA" id="ARBA00022490"/>
    </source>
</evidence>
<evidence type="ECO:0000313" key="10">
    <source>
        <dbReference type="EMBL" id="KAG2378843.1"/>
    </source>
</evidence>
<dbReference type="GO" id="GO:0005524">
    <property type="term" value="F:ATP binding"/>
    <property type="evidence" value="ECO:0007669"/>
    <property type="project" value="UniProtKB-UniRule"/>
</dbReference>
<reference evidence="10 11" key="1">
    <citation type="journal article" date="2018" name="BMC Genomics">
        <title>The genome of Naegleria lovaniensis, the basis for a comparative approach to unravel pathogenicity factors of the human pathogenic amoeba N. fowleri.</title>
        <authorList>
            <person name="Liechti N."/>
            <person name="Schurch N."/>
            <person name="Bruggmann R."/>
            <person name="Wittwer M."/>
        </authorList>
    </citation>
    <scope>NUCLEOTIDE SEQUENCE [LARGE SCALE GENOMIC DNA]</scope>
    <source>
        <strain evidence="10 11">ATCC 30569</strain>
    </source>
</reference>
<feature type="region of interest" description="Disordered" evidence="8">
    <location>
        <begin position="1"/>
        <end position="117"/>
    </location>
</feature>
<dbReference type="CDD" id="cd00106">
    <property type="entry name" value="KISc"/>
    <property type="match status" value="1"/>
</dbReference>
<dbReference type="Pfam" id="PF00225">
    <property type="entry name" value="Kinesin"/>
    <property type="match status" value="1"/>
</dbReference>
<dbReference type="SMART" id="SM00129">
    <property type="entry name" value="KISc"/>
    <property type="match status" value="1"/>
</dbReference>
<evidence type="ECO:0000256" key="8">
    <source>
        <dbReference type="SAM" id="MobiDB-lite"/>
    </source>
</evidence>
<evidence type="ECO:0000256" key="3">
    <source>
        <dbReference type="ARBA" id="ARBA00022741"/>
    </source>
</evidence>
<feature type="compositionally biased region" description="Basic and acidic residues" evidence="8">
    <location>
        <begin position="37"/>
        <end position="57"/>
    </location>
</feature>
<dbReference type="InterPro" id="IPR027417">
    <property type="entry name" value="P-loop_NTPase"/>
</dbReference>
<dbReference type="EMBL" id="PYSW02000031">
    <property type="protein sequence ID" value="KAG2378843.1"/>
    <property type="molecule type" value="Genomic_DNA"/>
</dbReference>
<dbReference type="GO" id="GO:0008017">
    <property type="term" value="F:microtubule binding"/>
    <property type="evidence" value="ECO:0007669"/>
    <property type="project" value="InterPro"/>
</dbReference>
<dbReference type="PROSITE" id="PS50067">
    <property type="entry name" value="KINESIN_MOTOR_2"/>
    <property type="match status" value="1"/>
</dbReference>
<comment type="similarity">
    <text evidence="6">Belongs to the TRAFAC class myosin-kinesin ATPase superfamily. Kinesin family.</text>
</comment>
<feature type="binding site" evidence="6">
    <location>
        <begin position="203"/>
        <end position="210"/>
    </location>
    <ligand>
        <name>ATP</name>
        <dbReference type="ChEBI" id="CHEBI:30616"/>
    </ligand>
</feature>
<keyword evidence="3 6" id="KW-0547">Nucleotide-binding</keyword>
<dbReference type="AlphaFoldDB" id="A0AA88GHU2"/>
<keyword evidence="4 6" id="KW-0067">ATP-binding</keyword>
<gene>
    <name evidence="10" type="ORF">C9374_007991</name>
</gene>
<dbReference type="SUPFAM" id="SSF52540">
    <property type="entry name" value="P-loop containing nucleoside triphosphate hydrolases"/>
    <property type="match status" value="1"/>
</dbReference>
<organism evidence="10 11">
    <name type="scientific">Naegleria lovaniensis</name>
    <name type="common">Amoeba</name>
    <dbReference type="NCBI Taxonomy" id="51637"/>
    <lineage>
        <taxon>Eukaryota</taxon>
        <taxon>Discoba</taxon>
        <taxon>Heterolobosea</taxon>
        <taxon>Tetramitia</taxon>
        <taxon>Eutetramitia</taxon>
        <taxon>Vahlkampfiidae</taxon>
        <taxon>Naegleria</taxon>
    </lineage>
</organism>
<keyword evidence="2" id="KW-0963">Cytoplasm</keyword>
<dbReference type="InterPro" id="IPR036961">
    <property type="entry name" value="Kinesin_motor_dom_sf"/>
</dbReference>
<protein>
    <recommendedName>
        <fullName evidence="9">Kinesin motor domain-containing protein</fullName>
    </recommendedName>
</protein>
<dbReference type="InterPro" id="IPR001752">
    <property type="entry name" value="Kinesin_motor_dom"/>
</dbReference>
<feature type="compositionally biased region" description="Low complexity" evidence="8">
    <location>
        <begin position="92"/>
        <end position="110"/>
    </location>
</feature>
<dbReference type="GO" id="GO:0007018">
    <property type="term" value="P:microtubule-based movement"/>
    <property type="evidence" value="ECO:0007669"/>
    <property type="project" value="InterPro"/>
</dbReference>
<dbReference type="GeneID" id="68100445"/>
<dbReference type="FunFam" id="3.40.850.10:FF:000082">
    <property type="entry name" value="OSM3-like kinesin"/>
    <property type="match status" value="1"/>
</dbReference>
<keyword evidence="6" id="KW-0505">Motor protein</keyword>
<dbReference type="Proteomes" id="UP000816034">
    <property type="component" value="Unassembled WGS sequence"/>
</dbReference>
<dbReference type="GO" id="GO:0005875">
    <property type="term" value="C:microtubule associated complex"/>
    <property type="evidence" value="ECO:0007669"/>
    <property type="project" value="TreeGrafter"/>
</dbReference>